<dbReference type="Gene3D" id="3.90.960.10">
    <property type="entry name" value="YbaK/aminoacyl-tRNA synthetase-associated domain"/>
    <property type="match status" value="1"/>
</dbReference>
<dbReference type="PANTHER" id="PTHR30411:SF1">
    <property type="entry name" value="CYTOPLASMIC PROTEIN"/>
    <property type="match status" value="1"/>
</dbReference>
<proteinExistence type="predicted"/>
<feature type="domain" description="YbaK/aminoacyl-tRNA synthetase-associated" evidence="1">
    <location>
        <begin position="25"/>
        <end position="141"/>
    </location>
</feature>
<dbReference type="GO" id="GO:0002161">
    <property type="term" value="F:aminoacyl-tRNA deacylase activity"/>
    <property type="evidence" value="ECO:0007669"/>
    <property type="project" value="InterPro"/>
</dbReference>
<gene>
    <name evidence="2" type="ORF">KFK14_16140</name>
</gene>
<dbReference type="InterPro" id="IPR036754">
    <property type="entry name" value="YbaK/aa-tRNA-synt-asso_dom_sf"/>
</dbReference>
<dbReference type="InterPro" id="IPR007214">
    <property type="entry name" value="YbaK/aa-tRNA-synth-assoc-dom"/>
</dbReference>
<reference evidence="2" key="1">
    <citation type="submission" date="2021-04" db="EMBL/GenBank/DDBJ databases">
        <title>Isolation of p-tert-butylphenol degrading bacteria Sphingobium phenoxybenzoativorans Tas13 from active sludge.</title>
        <authorList>
            <person name="Li Y."/>
        </authorList>
    </citation>
    <scope>NUCLEOTIDE SEQUENCE</scope>
    <source>
        <strain evidence="2">Tas13</strain>
    </source>
</reference>
<keyword evidence="3" id="KW-1185">Reference proteome</keyword>
<dbReference type="KEGG" id="spph:KFK14_16140"/>
<dbReference type="AlphaFoldDB" id="A0A975K4B7"/>
<dbReference type="EMBL" id="CP073910">
    <property type="protein sequence ID" value="QUT04566.1"/>
    <property type="molecule type" value="Genomic_DNA"/>
</dbReference>
<dbReference type="CDD" id="cd04333">
    <property type="entry name" value="ProX_deacylase"/>
    <property type="match status" value="1"/>
</dbReference>
<evidence type="ECO:0000259" key="1">
    <source>
        <dbReference type="Pfam" id="PF04073"/>
    </source>
</evidence>
<dbReference type="Pfam" id="PF04073">
    <property type="entry name" value="tRNA_edit"/>
    <property type="match status" value="1"/>
</dbReference>
<name>A0A975K4B7_9SPHN</name>
<accession>A0A975K4B7</accession>
<sequence length="161" mass="16618">MSLESVQSFLARSAPELAIIDQGASTATVAEAAMALGVEPARIAKTLSLKVGDETLLVVARGDARLDNRKTRDALGGKPRMLDADTVMALTGHPVGGVCPFGLATPLPVYCDISLRAFTSVFPAAGSRTASVEVTPDRLAEITNAQWVDVCTLPPVGGDAG</sequence>
<evidence type="ECO:0000313" key="2">
    <source>
        <dbReference type="EMBL" id="QUT04566.1"/>
    </source>
</evidence>
<dbReference type="PANTHER" id="PTHR30411">
    <property type="entry name" value="CYTOPLASMIC PROTEIN"/>
    <property type="match status" value="1"/>
</dbReference>
<evidence type="ECO:0000313" key="3">
    <source>
        <dbReference type="Proteomes" id="UP000681425"/>
    </source>
</evidence>
<dbReference type="Proteomes" id="UP000681425">
    <property type="component" value="Chromosome"/>
</dbReference>
<protein>
    <submittedName>
        <fullName evidence="2">YbaK/EbsC family protein</fullName>
    </submittedName>
</protein>
<organism evidence="2 3">
    <name type="scientific">Sphingobium phenoxybenzoativorans</name>
    <dbReference type="NCBI Taxonomy" id="1592790"/>
    <lineage>
        <taxon>Bacteria</taxon>
        <taxon>Pseudomonadati</taxon>
        <taxon>Pseudomonadota</taxon>
        <taxon>Alphaproteobacteria</taxon>
        <taxon>Sphingomonadales</taxon>
        <taxon>Sphingomonadaceae</taxon>
        <taxon>Sphingobium</taxon>
    </lineage>
</organism>
<dbReference type="RefSeq" id="WP_212608364.1">
    <property type="nucleotide sequence ID" value="NZ_CP073910.1"/>
</dbReference>
<dbReference type="SUPFAM" id="SSF55826">
    <property type="entry name" value="YbaK/ProRS associated domain"/>
    <property type="match status" value="1"/>
</dbReference>